<dbReference type="GO" id="GO:0005506">
    <property type="term" value="F:iron ion binding"/>
    <property type="evidence" value="ECO:0007669"/>
    <property type="project" value="InterPro"/>
</dbReference>
<dbReference type="EMBL" id="JACDQQ010001010">
    <property type="protein sequence ID" value="MBA0085411.1"/>
    <property type="molecule type" value="Genomic_DNA"/>
</dbReference>
<dbReference type="AlphaFoldDB" id="A0A7V8SX04"/>
<protein>
    <recommendedName>
        <fullName evidence="3">Cytochrome c</fullName>
    </recommendedName>
</protein>
<organism evidence="1 2">
    <name type="scientific">Candidatus Acidiferrum panamense</name>
    <dbReference type="NCBI Taxonomy" id="2741543"/>
    <lineage>
        <taxon>Bacteria</taxon>
        <taxon>Pseudomonadati</taxon>
        <taxon>Acidobacteriota</taxon>
        <taxon>Terriglobia</taxon>
        <taxon>Candidatus Acidiferrales</taxon>
        <taxon>Candidatus Acidiferrum</taxon>
    </lineage>
</organism>
<dbReference type="GO" id="GO:0022900">
    <property type="term" value="P:electron transport chain"/>
    <property type="evidence" value="ECO:0007669"/>
    <property type="project" value="InterPro"/>
</dbReference>
<accession>A0A7V8SX04</accession>
<evidence type="ECO:0008006" key="3">
    <source>
        <dbReference type="Google" id="ProtNLM"/>
    </source>
</evidence>
<dbReference type="Gene3D" id="1.20.120.10">
    <property type="entry name" value="Cytochrome c/b562"/>
    <property type="match status" value="1"/>
</dbReference>
<dbReference type="InterPro" id="IPR010980">
    <property type="entry name" value="Cyt_c/b562"/>
</dbReference>
<evidence type="ECO:0000313" key="2">
    <source>
        <dbReference type="Proteomes" id="UP000567293"/>
    </source>
</evidence>
<dbReference type="GO" id="GO:0009055">
    <property type="term" value="F:electron transfer activity"/>
    <property type="evidence" value="ECO:0007669"/>
    <property type="project" value="InterPro"/>
</dbReference>
<dbReference type="Proteomes" id="UP000567293">
    <property type="component" value="Unassembled WGS sequence"/>
</dbReference>
<proteinExistence type="predicted"/>
<reference evidence="1" key="1">
    <citation type="submission" date="2020-06" db="EMBL/GenBank/DDBJ databases">
        <title>Legume-microbial interactions unlock mineral nutrients during tropical forest succession.</title>
        <authorList>
            <person name="Epihov D.Z."/>
        </authorList>
    </citation>
    <scope>NUCLEOTIDE SEQUENCE [LARGE SCALE GENOMIC DNA]</scope>
    <source>
        <strain evidence="1">Pan2503</strain>
    </source>
</reference>
<evidence type="ECO:0000313" key="1">
    <source>
        <dbReference type="EMBL" id="MBA0085411.1"/>
    </source>
</evidence>
<keyword evidence="2" id="KW-1185">Reference proteome</keyword>
<comment type="caution">
    <text evidence="1">The sequence shown here is derived from an EMBL/GenBank/DDBJ whole genome shotgun (WGS) entry which is preliminary data.</text>
</comment>
<name>A0A7V8SX04_9BACT</name>
<sequence>MLDLIYPASNDLLLTIFRGGPKDEGEWAAARRSALALAESGNLLLTRSRSPQADWIEDTKLLVDAGAAAYKAAQARDTKALADVREPLDRSCTTCHRQFRPNVFPQQGGSK</sequence>
<dbReference type="GO" id="GO:0020037">
    <property type="term" value="F:heme binding"/>
    <property type="evidence" value="ECO:0007669"/>
    <property type="project" value="InterPro"/>
</dbReference>
<dbReference type="SUPFAM" id="SSF47175">
    <property type="entry name" value="Cytochromes"/>
    <property type="match status" value="1"/>
</dbReference>
<gene>
    <name evidence="1" type="ORF">HRJ53_10475</name>
</gene>